<organism evidence="2 3">
    <name type="scientific">Marinobacter nauticus</name>
    <name type="common">Marinobacter hydrocarbonoclasticus</name>
    <name type="synonym">Marinobacter aquaeolei</name>
    <dbReference type="NCBI Taxonomy" id="2743"/>
    <lineage>
        <taxon>Bacteria</taxon>
        <taxon>Pseudomonadati</taxon>
        <taxon>Pseudomonadota</taxon>
        <taxon>Gammaproteobacteria</taxon>
        <taxon>Pseudomonadales</taxon>
        <taxon>Marinobacteraceae</taxon>
        <taxon>Marinobacter</taxon>
    </lineage>
</organism>
<accession>A0A368VB29</accession>
<sequence length="76" mass="8461">MIGASSSRGSLIRMSRKKSEIFFVAGVENLSLNPINTAQIRFRLKIAVYQWLGCRGNLSGPGLRPDIFNMQLSLPH</sequence>
<dbReference type="EMBL" id="QPJB01000001">
    <property type="protein sequence ID" value="RCW37913.1"/>
    <property type="molecule type" value="Genomic_DNA"/>
</dbReference>
<dbReference type="Proteomes" id="UP000253065">
    <property type="component" value="Unassembled WGS sequence"/>
</dbReference>
<proteinExistence type="predicted"/>
<comment type="caution">
    <text evidence="2">The sequence shown here is derived from an EMBL/GenBank/DDBJ whole genome shotgun (WGS) entry which is preliminary data.</text>
</comment>
<dbReference type="EMBL" id="QNSA01000001">
    <property type="protein sequence ID" value="RBP77067.1"/>
    <property type="molecule type" value="Genomic_DNA"/>
</dbReference>
<dbReference type="Proteomes" id="UP000252795">
    <property type="component" value="Unassembled WGS sequence"/>
</dbReference>
<evidence type="ECO:0000313" key="1">
    <source>
        <dbReference type="EMBL" id="RBP77067.1"/>
    </source>
</evidence>
<gene>
    <name evidence="2" type="ORF">DET51_101252</name>
    <name evidence="1" type="ORF">DET64_101253</name>
</gene>
<keyword evidence="4" id="KW-1185">Reference proteome</keyword>
<evidence type="ECO:0000313" key="2">
    <source>
        <dbReference type="EMBL" id="RCW37913.1"/>
    </source>
</evidence>
<evidence type="ECO:0000313" key="4">
    <source>
        <dbReference type="Proteomes" id="UP000253065"/>
    </source>
</evidence>
<evidence type="ECO:0000313" key="3">
    <source>
        <dbReference type="Proteomes" id="UP000252795"/>
    </source>
</evidence>
<name>A0A368VB29_MARNT</name>
<reference evidence="2 3" key="1">
    <citation type="submission" date="2018-07" db="EMBL/GenBank/DDBJ databases">
        <title>Freshwater and sediment microbial communities from various areas in North America, analyzing microbe dynamics in response to fracking.</title>
        <authorList>
            <person name="Lamendella R."/>
        </authorList>
    </citation>
    <scope>NUCLEOTIDE SEQUENCE [LARGE SCALE GENOMIC DNA]</scope>
    <source>
        <strain evidence="2 3">114E</strain>
        <strain evidence="1 4">114E_o</strain>
    </source>
</reference>
<protein>
    <submittedName>
        <fullName evidence="2">Uncharacterized protein</fullName>
    </submittedName>
</protein>
<dbReference type="AlphaFoldDB" id="A0A368VB29"/>